<dbReference type="EMBL" id="LXQA010560378">
    <property type="protein sequence ID" value="MCI59268.1"/>
    <property type="molecule type" value="Genomic_DNA"/>
</dbReference>
<accession>A0A392TE32</accession>
<organism evidence="1 2">
    <name type="scientific">Trifolium medium</name>
    <dbReference type="NCBI Taxonomy" id="97028"/>
    <lineage>
        <taxon>Eukaryota</taxon>
        <taxon>Viridiplantae</taxon>
        <taxon>Streptophyta</taxon>
        <taxon>Embryophyta</taxon>
        <taxon>Tracheophyta</taxon>
        <taxon>Spermatophyta</taxon>
        <taxon>Magnoliopsida</taxon>
        <taxon>eudicotyledons</taxon>
        <taxon>Gunneridae</taxon>
        <taxon>Pentapetalae</taxon>
        <taxon>rosids</taxon>
        <taxon>fabids</taxon>
        <taxon>Fabales</taxon>
        <taxon>Fabaceae</taxon>
        <taxon>Papilionoideae</taxon>
        <taxon>50 kb inversion clade</taxon>
        <taxon>NPAAA clade</taxon>
        <taxon>Hologalegina</taxon>
        <taxon>IRL clade</taxon>
        <taxon>Trifolieae</taxon>
        <taxon>Trifolium</taxon>
    </lineage>
</organism>
<sequence length="25" mass="2728">MKLIENSLISDTTSNSILLSMCRTG</sequence>
<protein>
    <submittedName>
        <fullName evidence="1">Uncharacterized protein</fullName>
    </submittedName>
</protein>
<comment type="caution">
    <text evidence="1">The sequence shown here is derived from an EMBL/GenBank/DDBJ whole genome shotgun (WGS) entry which is preliminary data.</text>
</comment>
<dbReference type="Proteomes" id="UP000265520">
    <property type="component" value="Unassembled WGS sequence"/>
</dbReference>
<dbReference type="AlphaFoldDB" id="A0A392TE32"/>
<name>A0A392TE32_9FABA</name>
<reference evidence="1 2" key="1">
    <citation type="journal article" date="2018" name="Front. Plant Sci.">
        <title>Red Clover (Trifolium pratense) and Zigzag Clover (T. medium) - A Picture of Genomic Similarities and Differences.</title>
        <authorList>
            <person name="Dluhosova J."/>
            <person name="Istvanek J."/>
            <person name="Nedelnik J."/>
            <person name="Repkova J."/>
        </authorList>
    </citation>
    <scope>NUCLEOTIDE SEQUENCE [LARGE SCALE GENOMIC DNA]</scope>
    <source>
        <strain evidence="2">cv. 10/8</strain>
        <tissue evidence="1">Leaf</tissue>
    </source>
</reference>
<proteinExistence type="predicted"/>
<feature type="non-terminal residue" evidence="1">
    <location>
        <position position="25"/>
    </location>
</feature>
<evidence type="ECO:0000313" key="2">
    <source>
        <dbReference type="Proteomes" id="UP000265520"/>
    </source>
</evidence>
<keyword evidence="2" id="KW-1185">Reference proteome</keyword>
<evidence type="ECO:0000313" key="1">
    <source>
        <dbReference type="EMBL" id="MCI59268.1"/>
    </source>
</evidence>